<dbReference type="PANTHER" id="PTHR48021">
    <property type="match status" value="1"/>
</dbReference>
<evidence type="ECO:0000256" key="1">
    <source>
        <dbReference type="ARBA" id="ARBA00004141"/>
    </source>
</evidence>
<sequence>MTFLFSNMSGYFIMMIHTTRILQATGTSMDPDVITAITGVLRIAGTVAAFFLLDVLGRRYCLLLSHVVNATSMLILGAYVFLAEDAVADDNTFANLTWVPMVCVMTSLSFCEIGVHPIPFMISSEYFPTNIRAQASSVCLTGGTVIIFAGLQLYSPMLALLTQPGLYWFFGCSSTVGVLFALFSIIETKGKAVG</sequence>
<dbReference type="InterPro" id="IPR050549">
    <property type="entry name" value="MFS_Trehalose_Transporter"/>
</dbReference>
<evidence type="ECO:0000256" key="5">
    <source>
        <dbReference type="SAM" id="Phobius"/>
    </source>
</evidence>
<dbReference type="PROSITE" id="PS00216">
    <property type="entry name" value="SUGAR_TRANSPORT_1"/>
    <property type="match status" value="1"/>
</dbReference>
<comment type="subcellular location">
    <subcellularLocation>
        <location evidence="1">Membrane</location>
        <topology evidence="1">Multi-pass membrane protein</topology>
    </subcellularLocation>
</comment>
<protein>
    <submittedName>
        <fullName evidence="7">Facilitated trehalose transporter Tret1</fullName>
    </submittedName>
</protein>
<dbReference type="InterPro" id="IPR005828">
    <property type="entry name" value="MFS_sugar_transport-like"/>
</dbReference>
<name>A0A8J4XVH8_CHIOP</name>
<dbReference type="Pfam" id="PF00083">
    <property type="entry name" value="Sugar_tr"/>
    <property type="match status" value="1"/>
</dbReference>
<feature type="transmembrane region" description="Helical" evidence="5">
    <location>
        <begin position="93"/>
        <end position="115"/>
    </location>
</feature>
<evidence type="ECO:0000313" key="7">
    <source>
        <dbReference type="EMBL" id="KAG0714463.1"/>
    </source>
</evidence>
<feature type="transmembrane region" description="Helical" evidence="5">
    <location>
        <begin position="135"/>
        <end position="154"/>
    </location>
</feature>
<evidence type="ECO:0000256" key="3">
    <source>
        <dbReference type="ARBA" id="ARBA00022989"/>
    </source>
</evidence>
<evidence type="ECO:0000256" key="4">
    <source>
        <dbReference type="ARBA" id="ARBA00023136"/>
    </source>
</evidence>
<dbReference type="InterPro" id="IPR020846">
    <property type="entry name" value="MFS_dom"/>
</dbReference>
<dbReference type="Gene3D" id="1.20.1250.20">
    <property type="entry name" value="MFS general substrate transporter like domains"/>
    <property type="match status" value="1"/>
</dbReference>
<keyword evidence="3 5" id="KW-1133">Transmembrane helix</keyword>
<dbReference type="InterPro" id="IPR036259">
    <property type="entry name" value="MFS_trans_sf"/>
</dbReference>
<feature type="transmembrane region" description="Helical" evidence="5">
    <location>
        <begin position="33"/>
        <end position="53"/>
    </location>
</feature>
<dbReference type="SUPFAM" id="SSF103473">
    <property type="entry name" value="MFS general substrate transporter"/>
    <property type="match status" value="1"/>
</dbReference>
<reference evidence="7" key="1">
    <citation type="submission" date="2020-07" db="EMBL/GenBank/DDBJ databases">
        <title>The High-quality genome of the commercially important snow crab, Chionoecetes opilio.</title>
        <authorList>
            <person name="Jeong J.-H."/>
            <person name="Ryu S."/>
        </authorList>
    </citation>
    <scope>NUCLEOTIDE SEQUENCE</scope>
    <source>
        <strain evidence="7">MADBK_172401_WGS</strain>
        <tissue evidence="7">Digestive gland</tissue>
    </source>
</reference>
<keyword evidence="8" id="KW-1185">Reference proteome</keyword>
<feature type="domain" description="Major facilitator superfamily (MFS) profile" evidence="6">
    <location>
        <begin position="1"/>
        <end position="189"/>
    </location>
</feature>
<dbReference type="Proteomes" id="UP000770661">
    <property type="component" value="Unassembled WGS sequence"/>
</dbReference>
<dbReference type="AlphaFoldDB" id="A0A8J4XVH8"/>
<comment type="caution">
    <text evidence="7">The sequence shown here is derived from an EMBL/GenBank/DDBJ whole genome shotgun (WGS) entry which is preliminary data.</text>
</comment>
<gene>
    <name evidence="7" type="primary">Tret1_4</name>
    <name evidence="7" type="ORF">GWK47_014107</name>
</gene>
<dbReference type="PANTHER" id="PTHR48021:SF1">
    <property type="entry name" value="GH07001P-RELATED"/>
    <property type="match status" value="1"/>
</dbReference>
<dbReference type="GO" id="GO:0016020">
    <property type="term" value="C:membrane"/>
    <property type="evidence" value="ECO:0007669"/>
    <property type="project" value="UniProtKB-SubCell"/>
</dbReference>
<dbReference type="GO" id="GO:0022857">
    <property type="term" value="F:transmembrane transporter activity"/>
    <property type="evidence" value="ECO:0007669"/>
    <property type="project" value="InterPro"/>
</dbReference>
<feature type="transmembrane region" description="Helical" evidence="5">
    <location>
        <begin position="60"/>
        <end position="81"/>
    </location>
</feature>
<proteinExistence type="predicted"/>
<keyword evidence="4 5" id="KW-0472">Membrane</keyword>
<organism evidence="7 8">
    <name type="scientific">Chionoecetes opilio</name>
    <name type="common">Atlantic snow crab</name>
    <name type="synonym">Cancer opilio</name>
    <dbReference type="NCBI Taxonomy" id="41210"/>
    <lineage>
        <taxon>Eukaryota</taxon>
        <taxon>Metazoa</taxon>
        <taxon>Ecdysozoa</taxon>
        <taxon>Arthropoda</taxon>
        <taxon>Crustacea</taxon>
        <taxon>Multicrustacea</taxon>
        <taxon>Malacostraca</taxon>
        <taxon>Eumalacostraca</taxon>
        <taxon>Eucarida</taxon>
        <taxon>Decapoda</taxon>
        <taxon>Pleocyemata</taxon>
        <taxon>Brachyura</taxon>
        <taxon>Eubrachyura</taxon>
        <taxon>Majoidea</taxon>
        <taxon>Majidae</taxon>
        <taxon>Chionoecetes</taxon>
    </lineage>
</organism>
<keyword evidence="2 5" id="KW-0812">Transmembrane</keyword>
<dbReference type="EMBL" id="JACEEZ010020510">
    <property type="protein sequence ID" value="KAG0714463.1"/>
    <property type="molecule type" value="Genomic_DNA"/>
</dbReference>
<evidence type="ECO:0000259" key="6">
    <source>
        <dbReference type="PROSITE" id="PS50850"/>
    </source>
</evidence>
<dbReference type="InterPro" id="IPR005829">
    <property type="entry name" value="Sugar_transporter_CS"/>
</dbReference>
<accession>A0A8J4XVH8</accession>
<evidence type="ECO:0000313" key="8">
    <source>
        <dbReference type="Proteomes" id="UP000770661"/>
    </source>
</evidence>
<dbReference type="OrthoDB" id="4142200at2759"/>
<evidence type="ECO:0000256" key="2">
    <source>
        <dbReference type="ARBA" id="ARBA00022692"/>
    </source>
</evidence>
<dbReference type="PROSITE" id="PS50850">
    <property type="entry name" value="MFS"/>
    <property type="match status" value="1"/>
</dbReference>
<feature type="transmembrane region" description="Helical" evidence="5">
    <location>
        <begin position="166"/>
        <end position="186"/>
    </location>
</feature>